<dbReference type="SUPFAM" id="SSF54523">
    <property type="entry name" value="Pili subunits"/>
    <property type="match status" value="1"/>
</dbReference>
<dbReference type="KEGG" id="bse:Bsel_2292"/>
<keyword evidence="5" id="KW-0812">Transmembrane</keyword>
<feature type="modified residue" description="N-methylphenylalanine" evidence="11">
    <location>
        <position position="11"/>
    </location>
</feature>
<dbReference type="GO" id="GO:0009986">
    <property type="term" value="C:cell surface"/>
    <property type="evidence" value="ECO:0007669"/>
    <property type="project" value="UniProtKB-SubCell"/>
</dbReference>
<dbReference type="GO" id="GO:0030420">
    <property type="term" value="P:establishment of competence for transformation"/>
    <property type="evidence" value="ECO:0007669"/>
    <property type="project" value="UniProtKB-UniRule"/>
</dbReference>
<comment type="function">
    <text evidence="10">Required for transformation and DNA binding.</text>
</comment>
<keyword evidence="10" id="KW-0813">Transport</keyword>
<gene>
    <name evidence="12" type="ordered locus">Bsel_2292</name>
</gene>
<dbReference type="NCBIfam" id="TIGR02532">
    <property type="entry name" value="IV_pilin_GFxxxE"/>
    <property type="match status" value="1"/>
</dbReference>
<evidence type="ECO:0000256" key="1">
    <source>
        <dbReference type="ARBA" id="ARBA00004162"/>
    </source>
</evidence>
<dbReference type="InterPro" id="IPR016940">
    <property type="entry name" value="ComGC"/>
</dbReference>
<evidence type="ECO:0000256" key="5">
    <source>
        <dbReference type="ARBA" id="ARBA00022692"/>
    </source>
</evidence>
<dbReference type="PRINTS" id="PR00813">
    <property type="entry name" value="BCTERIALGSPG"/>
</dbReference>
<comment type="similarity">
    <text evidence="9 10">Belongs to the ComGC family.</text>
</comment>
<dbReference type="GO" id="GO:0015628">
    <property type="term" value="P:protein secretion by the type II secretion system"/>
    <property type="evidence" value="ECO:0007669"/>
    <property type="project" value="InterPro"/>
</dbReference>
<dbReference type="EMBL" id="CP001791">
    <property type="protein sequence ID" value="ADH99795.1"/>
    <property type="molecule type" value="Genomic_DNA"/>
</dbReference>
<reference evidence="12" key="1">
    <citation type="submission" date="2009-10" db="EMBL/GenBank/DDBJ databases">
        <title>Complete sequence of Bacillus selenitireducens MLS10.</title>
        <authorList>
            <consortium name="US DOE Joint Genome Institute"/>
            <person name="Lucas S."/>
            <person name="Copeland A."/>
            <person name="Lapidus A."/>
            <person name="Glavina del Rio T."/>
            <person name="Dalin E."/>
            <person name="Tice H."/>
            <person name="Bruce D."/>
            <person name="Goodwin L."/>
            <person name="Pitluck S."/>
            <person name="Sims D."/>
            <person name="Brettin T."/>
            <person name="Detter J.C."/>
            <person name="Han C."/>
            <person name="Larimer F."/>
            <person name="Land M."/>
            <person name="Hauser L."/>
            <person name="Kyrpides N."/>
            <person name="Ovchinnikova G."/>
            <person name="Stolz J."/>
        </authorList>
    </citation>
    <scope>NUCLEOTIDE SEQUENCE [LARGE SCALE GENOMIC DNA]</scope>
    <source>
        <strain evidence="12">MLS10</strain>
    </source>
</reference>
<keyword evidence="7" id="KW-0472">Membrane</keyword>
<dbReference type="InterPro" id="IPR045584">
    <property type="entry name" value="Pilin-like"/>
</dbReference>
<dbReference type="Pfam" id="PF07963">
    <property type="entry name" value="N_methyl"/>
    <property type="match status" value="1"/>
</dbReference>
<evidence type="ECO:0000313" key="13">
    <source>
        <dbReference type="Proteomes" id="UP000000271"/>
    </source>
</evidence>
<dbReference type="STRING" id="439292.Bsel_2292"/>
<evidence type="ECO:0000256" key="8">
    <source>
        <dbReference type="ARBA" id="ARBA00023287"/>
    </source>
</evidence>
<comment type="subunit">
    <text evidence="10">Homodimer.</text>
</comment>
<keyword evidence="6" id="KW-1133">Transmembrane helix</keyword>
<dbReference type="InterPro" id="IPR000983">
    <property type="entry name" value="Bac_GSPG_pilin"/>
</dbReference>
<dbReference type="Gene3D" id="3.30.700.10">
    <property type="entry name" value="Glycoprotein, Type 4 Pilin"/>
    <property type="match status" value="1"/>
</dbReference>
<evidence type="ECO:0000256" key="10">
    <source>
        <dbReference type="PIRNR" id="PIRNR029928"/>
    </source>
</evidence>
<proteinExistence type="inferred from homology"/>
<organism evidence="12 13">
    <name type="scientific">Bacillus selenitireducens (strain ATCC 700615 / DSM 15326 / MLS10)</name>
    <dbReference type="NCBI Taxonomy" id="439292"/>
    <lineage>
        <taxon>Bacteria</taxon>
        <taxon>Bacillati</taxon>
        <taxon>Bacillota</taxon>
        <taxon>Bacilli</taxon>
        <taxon>Bacillales</taxon>
        <taxon>Bacillaceae</taxon>
        <taxon>Salisediminibacterium</taxon>
    </lineage>
</organism>
<dbReference type="eggNOG" id="COG4537">
    <property type="taxonomic scope" value="Bacteria"/>
</dbReference>
<keyword evidence="4 11" id="KW-0488">Methylation</keyword>
<keyword evidence="13" id="KW-1185">Reference proteome</keyword>
<dbReference type="NCBIfam" id="NF040999">
    <property type="entry name" value="pilin_ComGC"/>
    <property type="match status" value="1"/>
</dbReference>
<keyword evidence="3 10" id="KW-1003">Cell membrane</keyword>
<evidence type="ECO:0000256" key="9">
    <source>
        <dbReference type="ARBA" id="ARBA00043982"/>
    </source>
</evidence>
<evidence type="ECO:0000256" key="4">
    <source>
        <dbReference type="ARBA" id="ARBA00022481"/>
    </source>
</evidence>
<dbReference type="PIRSF" id="PIRSF029928">
    <property type="entry name" value="Late_competence_ComGC"/>
    <property type="match status" value="1"/>
</dbReference>
<evidence type="ECO:0000256" key="2">
    <source>
        <dbReference type="ARBA" id="ARBA00004241"/>
    </source>
</evidence>
<evidence type="ECO:0000256" key="3">
    <source>
        <dbReference type="ARBA" id="ARBA00022475"/>
    </source>
</evidence>
<dbReference type="RefSeq" id="WP_013173217.1">
    <property type="nucleotide sequence ID" value="NC_014219.1"/>
</dbReference>
<dbReference type="PROSITE" id="PS00409">
    <property type="entry name" value="PROKAR_NTER_METHYL"/>
    <property type="match status" value="1"/>
</dbReference>
<evidence type="ECO:0000256" key="7">
    <source>
        <dbReference type="ARBA" id="ARBA00023136"/>
    </source>
</evidence>
<dbReference type="HOGENOM" id="CLU_091705_9_0_9"/>
<protein>
    <recommendedName>
        <fullName evidence="10">ComG operon protein 3</fullName>
    </recommendedName>
</protein>
<accession>D6XW41</accession>
<feature type="chain" id="PRO_5035514898" description="ComG operon protein 3" evidence="11">
    <location>
        <begin position="11"/>
        <end position="106"/>
    </location>
</feature>
<evidence type="ECO:0000256" key="11">
    <source>
        <dbReference type="PIRSR" id="PIRSR029928-50"/>
    </source>
</evidence>
<dbReference type="Proteomes" id="UP000000271">
    <property type="component" value="Chromosome"/>
</dbReference>
<sequence>MMKILKNKKGFTLIEMMIVLVVISILLLALIPNMTKNQSVAADKGCEATVEMVQAQVMAFKVDTGSFPADLAKLQDGEYVEHITCQNGQTLNLDTVTGKVSLNQSE</sequence>
<evidence type="ECO:0000256" key="6">
    <source>
        <dbReference type="ARBA" id="ARBA00022989"/>
    </source>
</evidence>
<name>D6XW41_BACIE</name>
<feature type="propeptide" id="PRO_5035514899" evidence="11">
    <location>
        <begin position="1"/>
        <end position="10"/>
    </location>
</feature>
<evidence type="ECO:0000313" key="12">
    <source>
        <dbReference type="EMBL" id="ADH99795.1"/>
    </source>
</evidence>
<dbReference type="AlphaFoldDB" id="D6XW41"/>
<dbReference type="GO" id="GO:0005886">
    <property type="term" value="C:plasma membrane"/>
    <property type="evidence" value="ECO:0007669"/>
    <property type="project" value="UniProtKB-SubCell"/>
</dbReference>
<keyword evidence="8 10" id="KW-0178">Competence</keyword>
<comment type="subcellular location">
    <subcellularLocation>
        <location evidence="1">Cell membrane</location>
        <topology evidence="1">Single-pass membrane protein</topology>
    </subcellularLocation>
    <subcellularLocation>
        <location evidence="2">Cell surface</location>
    </subcellularLocation>
</comment>
<dbReference type="InterPro" id="IPR012902">
    <property type="entry name" value="N_methyl_site"/>
</dbReference>
<dbReference type="GO" id="GO:0015627">
    <property type="term" value="C:type II protein secretion system complex"/>
    <property type="evidence" value="ECO:0007669"/>
    <property type="project" value="InterPro"/>
</dbReference>